<feature type="domain" description="SCP" evidence="4">
    <location>
        <begin position="482"/>
        <end position="606"/>
    </location>
</feature>
<comment type="caution">
    <text evidence="5">The sequence shown here is derived from an EMBL/GenBank/DDBJ whole genome shotgun (WGS) entry which is preliminary data.</text>
</comment>
<dbReference type="AlphaFoldDB" id="A0AB38IJ31"/>
<keyword evidence="3" id="KW-0732">Signal</keyword>
<feature type="compositionally biased region" description="Polar residues" evidence="2">
    <location>
        <begin position="662"/>
        <end position="671"/>
    </location>
</feature>
<evidence type="ECO:0000313" key="5">
    <source>
        <dbReference type="EMBL" id="TCF07884.1"/>
    </source>
</evidence>
<evidence type="ECO:0000259" key="4">
    <source>
        <dbReference type="Pfam" id="PF00188"/>
    </source>
</evidence>
<evidence type="ECO:0000256" key="3">
    <source>
        <dbReference type="SAM" id="SignalP"/>
    </source>
</evidence>
<dbReference type="SUPFAM" id="SSF55797">
    <property type="entry name" value="PR-1-like"/>
    <property type="match status" value="1"/>
</dbReference>
<feature type="region of interest" description="Disordered" evidence="2">
    <location>
        <begin position="662"/>
        <end position="711"/>
    </location>
</feature>
<protein>
    <recommendedName>
        <fullName evidence="4">SCP domain-containing protein</fullName>
    </recommendedName>
</protein>
<dbReference type="InterPro" id="IPR035940">
    <property type="entry name" value="CAP_sf"/>
</dbReference>
<keyword evidence="1" id="KW-0175">Coiled coil</keyword>
<dbReference type="PANTHER" id="PTHR30032:SF8">
    <property type="entry name" value="GERMINATION-SPECIFIC N-ACETYLMURAMOYL-L-ALANINE AMIDASE"/>
    <property type="match status" value="1"/>
</dbReference>
<dbReference type="InterPro" id="IPR007253">
    <property type="entry name" value="Cell_wall-bd_2"/>
</dbReference>
<feature type="coiled-coil region" evidence="1">
    <location>
        <begin position="352"/>
        <end position="382"/>
    </location>
</feature>
<evidence type="ECO:0000313" key="6">
    <source>
        <dbReference type="Proteomes" id="UP000291226"/>
    </source>
</evidence>
<evidence type="ECO:0000256" key="2">
    <source>
        <dbReference type="SAM" id="MobiDB-lite"/>
    </source>
</evidence>
<evidence type="ECO:0000256" key="1">
    <source>
        <dbReference type="SAM" id="Coils"/>
    </source>
</evidence>
<feature type="compositionally biased region" description="Basic and acidic residues" evidence="2">
    <location>
        <begin position="684"/>
        <end position="711"/>
    </location>
</feature>
<organism evidence="5 6">
    <name type="scientific">Bifidobacterium longum subsp. longum</name>
    <dbReference type="NCBI Taxonomy" id="1679"/>
    <lineage>
        <taxon>Bacteria</taxon>
        <taxon>Bacillati</taxon>
        <taxon>Actinomycetota</taxon>
        <taxon>Actinomycetes</taxon>
        <taxon>Bifidobacteriales</taxon>
        <taxon>Bifidobacteriaceae</taxon>
        <taxon>Bifidobacterium</taxon>
    </lineage>
</organism>
<dbReference type="Pfam" id="PF04122">
    <property type="entry name" value="CW_binding_2"/>
    <property type="match status" value="3"/>
</dbReference>
<dbReference type="RefSeq" id="WP_050492074.1">
    <property type="nucleotide sequence ID" value="NZ_JBJNPK010000013.1"/>
</dbReference>
<name>A0AB38IJ31_BIFLL</name>
<dbReference type="Proteomes" id="UP000291226">
    <property type="component" value="Unassembled WGS sequence"/>
</dbReference>
<dbReference type="EMBL" id="SHSD01000043">
    <property type="protein sequence ID" value="TCF07884.1"/>
    <property type="molecule type" value="Genomic_DNA"/>
</dbReference>
<proteinExistence type="predicted"/>
<dbReference type="InterPro" id="IPR051922">
    <property type="entry name" value="Bact_Sporulation_Assoc"/>
</dbReference>
<dbReference type="PANTHER" id="PTHR30032">
    <property type="entry name" value="N-ACETYLMURAMOYL-L-ALANINE AMIDASE-RELATED"/>
    <property type="match status" value="1"/>
</dbReference>
<gene>
    <name evidence="5" type="ORF">MCC10083_1822</name>
</gene>
<feature type="chain" id="PRO_5044264513" description="SCP domain-containing protein" evidence="3">
    <location>
        <begin position="23"/>
        <end position="711"/>
    </location>
</feature>
<dbReference type="Gene3D" id="3.40.50.12090">
    <property type="match status" value="2"/>
</dbReference>
<dbReference type="Pfam" id="PF00188">
    <property type="entry name" value="CAP"/>
    <property type="match status" value="1"/>
</dbReference>
<dbReference type="Gene3D" id="3.40.33.10">
    <property type="entry name" value="CAP"/>
    <property type="match status" value="1"/>
</dbReference>
<sequence length="711" mass="76103">MILKKIAVCTTIAGLCTALIGAAVIPASSVEANSTNVIRLAGDTRYDTMSRIIQAEVPGTSEYVVVASGDNFPDALAAAPLAGALKAPIVLTSGNVLSPQAEQQITRLKASKAVIIGGVNAISRATVSRIHGLVGSVPIRISGETRYETSLQIYLQGKARLGVQWSSAESIIATGENFADALSVSAYAYAEKAPIFLANPKNGFSSETLRAISGNFRHQLVVGGENAVPELVITQLMYGTSGGVGLRVYGENRYDTSRALADYMYAHNAAVNNSVFATGENFPDALAGGPLAGRSNAMVLLANTPDSPSVQWAHEHSSGVNRVYLLGGASAVNRATADAVANAFGGEHIIDIDAVSRRLQSAKEAQTAAEAKQKSAVQAEAKAKADADTKQSEADNAVRAYQIASADAAAKKTAADNATSQWDKGGRGFYETYGYNDALGFFDSDSWESRQYREAVAEGNIRPNDSGSSYQLEHMVQAIPTLKKVNEIRKGLGLNELKWSAYETAMAQACADYNIYSPWTGHGFNDGSQNMSTGYSEPTEGWYTEEKRIWDAAVAKDSSLTRYIGHAYQLSQDNFDLYSEVGHYLNIVDPYTTDFGGAVAWGGNAQGWGDNSQRVQNYNTGVGDLTVAEYEKQLNQYIANLKNAGAIYRDAKNKATQAGIRSQQASDALRQSKQKEAIATANRESADRNLEKANAELDDAQKAYDDAIRKM</sequence>
<dbReference type="InterPro" id="IPR014044">
    <property type="entry name" value="CAP_dom"/>
</dbReference>
<accession>A0AB38IJ31</accession>
<reference evidence="5 6" key="1">
    <citation type="journal article" date="2018" name="Sci. Rep.">
        <title>Genomic diversity and distribution of Bifidobacterium longum subsp. longum across the human lifespan.</title>
        <authorList>
            <person name="Odamaki T."/>
            <person name="Bottacini F."/>
            <person name="Kato K."/>
            <person name="Mitsuyama E."/>
            <person name="Yoshida K."/>
            <person name="Horigome A."/>
            <person name="Xiao J.Z."/>
            <person name="van Sinderen D."/>
        </authorList>
    </citation>
    <scope>NUCLEOTIDE SEQUENCE [LARGE SCALE GENOMIC DNA]</scope>
    <source>
        <strain evidence="5 6">MCC10083</strain>
    </source>
</reference>
<feature type="signal peptide" evidence="3">
    <location>
        <begin position="1"/>
        <end position="22"/>
    </location>
</feature>